<gene>
    <name evidence="9" type="ORF">SAMN05444169_0443</name>
</gene>
<feature type="transmembrane region" description="Helical" evidence="7">
    <location>
        <begin position="127"/>
        <end position="147"/>
    </location>
</feature>
<dbReference type="GO" id="GO:0055085">
    <property type="term" value="P:transmembrane transport"/>
    <property type="evidence" value="ECO:0007669"/>
    <property type="project" value="InterPro"/>
</dbReference>
<comment type="similarity">
    <text evidence="7">Belongs to the binding-protein-dependent transport system permease family.</text>
</comment>
<organism evidence="9 10">
    <name type="scientific">Bradyrhizobium erythrophlei</name>
    <dbReference type="NCBI Taxonomy" id="1437360"/>
    <lineage>
        <taxon>Bacteria</taxon>
        <taxon>Pseudomonadati</taxon>
        <taxon>Pseudomonadota</taxon>
        <taxon>Alphaproteobacteria</taxon>
        <taxon>Hyphomicrobiales</taxon>
        <taxon>Nitrobacteraceae</taxon>
        <taxon>Bradyrhizobium</taxon>
    </lineage>
</organism>
<dbReference type="InterPro" id="IPR000515">
    <property type="entry name" value="MetI-like"/>
</dbReference>
<evidence type="ECO:0000256" key="4">
    <source>
        <dbReference type="ARBA" id="ARBA00022692"/>
    </source>
</evidence>
<keyword evidence="4 7" id="KW-0812">Transmembrane</keyword>
<accession>A0A1M5GXJ5</accession>
<feature type="transmembrane region" description="Helical" evidence="7">
    <location>
        <begin position="178"/>
        <end position="201"/>
    </location>
</feature>
<evidence type="ECO:0000259" key="8">
    <source>
        <dbReference type="PROSITE" id="PS50928"/>
    </source>
</evidence>
<proteinExistence type="inferred from homology"/>
<evidence type="ECO:0000256" key="6">
    <source>
        <dbReference type="ARBA" id="ARBA00023136"/>
    </source>
</evidence>
<dbReference type="GO" id="GO:0005886">
    <property type="term" value="C:plasma membrane"/>
    <property type="evidence" value="ECO:0007669"/>
    <property type="project" value="UniProtKB-SubCell"/>
</dbReference>
<dbReference type="PROSITE" id="PS50928">
    <property type="entry name" value="ABC_TM1"/>
    <property type="match status" value="1"/>
</dbReference>
<dbReference type="OrthoDB" id="9805108at2"/>
<dbReference type="AlphaFoldDB" id="A0A1M5GXJ5"/>
<keyword evidence="3" id="KW-1003">Cell membrane</keyword>
<dbReference type="PANTHER" id="PTHR43005">
    <property type="entry name" value="BLR7065 PROTEIN"/>
    <property type="match status" value="1"/>
</dbReference>
<dbReference type="SUPFAM" id="SSF161098">
    <property type="entry name" value="MetI-like"/>
    <property type="match status" value="1"/>
</dbReference>
<dbReference type="InterPro" id="IPR035906">
    <property type="entry name" value="MetI-like_sf"/>
</dbReference>
<dbReference type="EMBL" id="LT670818">
    <property type="protein sequence ID" value="SHG08469.1"/>
    <property type="molecule type" value="Genomic_DNA"/>
</dbReference>
<feature type="domain" description="ABC transmembrane type-1" evidence="8">
    <location>
        <begin position="86"/>
        <end position="303"/>
    </location>
</feature>
<dbReference type="Proteomes" id="UP000190675">
    <property type="component" value="Chromosome I"/>
</dbReference>
<protein>
    <submittedName>
        <fullName evidence="9">Carbohydrate ABC transporter membrane protein 1, CUT1 family</fullName>
    </submittedName>
</protein>
<comment type="subcellular location">
    <subcellularLocation>
        <location evidence="1 7">Cell membrane</location>
        <topology evidence="1 7">Multi-pass membrane protein</topology>
    </subcellularLocation>
</comment>
<evidence type="ECO:0000256" key="5">
    <source>
        <dbReference type="ARBA" id="ARBA00022989"/>
    </source>
</evidence>
<reference evidence="9 10" key="1">
    <citation type="submission" date="2016-11" db="EMBL/GenBank/DDBJ databases">
        <authorList>
            <person name="Jaros S."/>
            <person name="Januszkiewicz K."/>
            <person name="Wedrychowicz H."/>
        </authorList>
    </citation>
    <scope>NUCLEOTIDE SEQUENCE [LARGE SCALE GENOMIC DNA]</scope>
    <source>
        <strain evidence="9 10">GAS242</strain>
    </source>
</reference>
<dbReference type="Gene3D" id="1.10.3720.10">
    <property type="entry name" value="MetI-like"/>
    <property type="match status" value="1"/>
</dbReference>
<feature type="transmembrane region" description="Helical" evidence="7">
    <location>
        <begin position="85"/>
        <end position="115"/>
    </location>
</feature>
<sequence>MTSAVKQGPRHQRSGGGRRGWRFDLDRHPVWWLFPLALLLTAFYLYPVLEVVRTSFTDATLLNSAYSYTLASYRSVLADSALPQIWLATVIFVAGSVIGQTTLGLLIALTLEAGFRRRLPGVRTVQVVVLATWIIPGVASAIIWQLLLSEANFGFFNAMLGLFSLSPVPWLSDAKVAIWSATLANIWRGTALSMILLYAGLKTISPGLYEAAAVDGATALQAFRYITLPRLRPALLINAVIVSVFSLNTFELVMPLTGGGPGRSTEVLALAAYNAVFHDFNLAQGSVLAVLMLLLNLAFTAVYWLTSRGLR</sequence>
<evidence type="ECO:0000256" key="1">
    <source>
        <dbReference type="ARBA" id="ARBA00004651"/>
    </source>
</evidence>
<dbReference type="CDD" id="cd06261">
    <property type="entry name" value="TM_PBP2"/>
    <property type="match status" value="1"/>
</dbReference>
<evidence type="ECO:0000313" key="9">
    <source>
        <dbReference type="EMBL" id="SHG08469.1"/>
    </source>
</evidence>
<keyword evidence="2 7" id="KW-0813">Transport</keyword>
<name>A0A1M5GXJ5_9BRAD</name>
<keyword evidence="6 7" id="KW-0472">Membrane</keyword>
<evidence type="ECO:0000313" key="10">
    <source>
        <dbReference type="Proteomes" id="UP000190675"/>
    </source>
</evidence>
<dbReference type="RefSeq" id="WP_079564421.1">
    <property type="nucleotide sequence ID" value="NZ_LT670818.1"/>
</dbReference>
<feature type="transmembrane region" description="Helical" evidence="7">
    <location>
        <begin position="29"/>
        <end position="46"/>
    </location>
</feature>
<evidence type="ECO:0000256" key="3">
    <source>
        <dbReference type="ARBA" id="ARBA00022475"/>
    </source>
</evidence>
<feature type="transmembrane region" description="Helical" evidence="7">
    <location>
        <begin position="234"/>
        <end position="254"/>
    </location>
</feature>
<evidence type="ECO:0000256" key="2">
    <source>
        <dbReference type="ARBA" id="ARBA00022448"/>
    </source>
</evidence>
<dbReference type="PANTHER" id="PTHR43005:SF1">
    <property type="entry name" value="SPERMIDINE_PUTRESCINE TRANSPORT SYSTEM PERMEASE PROTEIN"/>
    <property type="match status" value="1"/>
</dbReference>
<feature type="transmembrane region" description="Helical" evidence="7">
    <location>
        <begin position="287"/>
        <end position="306"/>
    </location>
</feature>
<dbReference type="Pfam" id="PF00528">
    <property type="entry name" value="BPD_transp_1"/>
    <property type="match status" value="1"/>
</dbReference>
<evidence type="ECO:0000256" key="7">
    <source>
        <dbReference type="RuleBase" id="RU363032"/>
    </source>
</evidence>
<keyword evidence="5 7" id="KW-1133">Transmembrane helix</keyword>